<protein>
    <recommendedName>
        <fullName evidence="4">KTSC domain-containing protein</fullName>
    </recommendedName>
</protein>
<feature type="chain" id="PRO_5018094991" description="KTSC domain-containing protein" evidence="1">
    <location>
        <begin position="23"/>
        <end position="98"/>
    </location>
</feature>
<feature type="signal peptide" evidence="1">
    <location>
        <begin position="1"/>
        <end position="22"/>
    </location>
</feature>
<dbReference type="EMBL" id="NWQG01000159">
    <property type="protein sequence ID" value="PDQ18920.1"/>
    <property type="molecule type" value="Genomic_DNA"/>
</dbReference>
<dbReference type="RefSeq" id="WP_097575807.1">
    <property type="nucleotide sequence ID" value="NZ_NWQG01000159.1"/>
</dbReference>
<keyword evidence="1" id="KW-0732">Signal</keyword>
<sequence length="98" mass="11137">MPTRPIVLIAAGAILFAATSMAYGRPDTRTMTCEQTQLLIQKHRSVVLTTGRNTYDRYVRQFGNECDWPEVPTAAYVKTRDGQCLVHRCQEPVFDFPD</sequence>
<evidence type="ECO:0000313" key="3">
    <source>
        <dbReference type="Proteomes" id="UP000219182"/>
    </source>
</evidence>
<name>A0A2A6FAD2_9HYPH</name>
<dbReference type="AlphaFoldDB" id="A0A2A6FAD2"/>
<evidence type="ECO:0000256" key="1">
    <source>
        <dbReference type="SAM" id="SignalP"/>
    </source>
</evidence>
<gene>
    <name evidence="2" type="ORF">CN311_22005</name>
</gene>
<keyword evidence="3" id="KW-1185">Reference proteome</keyword>
<organism evidence="2 3">
    <name type="scientific">Mesorhizobium sanjuanii</name>
    <dbReference type="NCBI Taxonomy" id="2037900"/>
    <lineage>
        <taxon>Bacteria</taxon>
        <taxon>Pseudomonadati</taxon>
        <taxon>Pseudomonadota</taxon>
        <taxon>Alphaproteobacteria</taxon>
        <taxon>Hyphomicrobiales</taxon>
        <taxon>Phyllobacteriaceae</taxon>
        <taxon>Mesorhizobium</taxon>
    </lineage>
</organism>
<evidence type="ECO:0000313" key="2">
    <source>
        <dbReference type="EMBL" id="PDQ18920.1"/>
    </source>
</evidence>
<evidence type="ECO:0008006" key="4">
    <source>
        <dbReference type="Google" id="ProtNLM"/>
    </source>
</evidence>
<dbReference type="Proteomes" id="UP000219182">
    <property type="component" value="Unassembled WGS sequence"/>
</dbReference>
<comment type="caution">
    <text evidence="2">The sequence shown here is derived from an EMBL/GenBank/DDBJ whole genome shotgun (WGS) entry which is preliminary data.</text>
</comment>
<proteinExistence type="predicted"/>
<accession>A0A2A6FAD2</accession>
<reference evidence="2 3" key="1">
    <citation type="submission" date="2017-09" db="EMBL/GenBank/DDBJ databases">
        <title>Mesorhizobum sanjuanii sp. nov. isolated from nodules of Lotus tenuis in saline-alkaline lowlands of Flooding Pampa.</title>
        <authorList>
            <person name="Sannazzaro A.I."/>
            <person name="Torres Tejerizo G.A."/>
            <person name="Fontana F."/>
            <person name="Cumpa Velazquez L.M."/>
            <person name="Hansen L."/>
            <person name="Pistorio M."/>
            <person name="Estrella M.J."/>
        </authorList>
    </citation>
    <scope>NUCLEOTIDE SEQUENCE [LARGE SCALE GENOMIC DNA]</scope>
    <source>
        <strain evidence="2 3">BSA136</strain>
    </source>
</reference>